<keyword evidence="4" id="KW-0472">Membrane</keyword>
<keyword evidence="3" id="KW-0677">Repeat</keyword>
<dbReference type="SMART" id="SM00082">
    <property type="entry name" value="LRRCT"/>
    <property type="match status" value="1"/>
</dbReference>
<evidence type="ECO:0000256" key="4">
    <source>
        <dbReference type="SAM" id="Phobius"/>
    </source>
</evidence>
<accession>A0A6J0C268</accession>
<dbReference type="Pfam" id="PF13855">
    <property type="entry name" value="LRR_8"/>
    <property type="match status" value="2"/>
</dbReference>
<feature type="signal peptide" evidence="5">
    <location>
        <begin position="1"/>
        <end position="26"/>
    </location>
</feature>
<dbReference type="InterPro" id="IPR001611">
    <property type="entry name" value="Leu-rich_rpt"/>
</dbReference>
<reference evidence="8 9" key="1">
    <citation type="submission" date="2025-05" db="UniProtKB">
        <authorList>
            <consortium name="RefSeq"/>
        </authorList>
    </citation>
    <scope>IDENTIFICATION</scope>
    <source>
        <tissue evidence="8 9">Thorax and Abdomen</tissue>
    </source>
</reference>
<keyword evidence="4" id="KW-1133">Transmembrane helix</keyword>
<dbReference type="InterPro" id="IPR000483">
    <property type="entry name" value="Cys-rich_flank_reg_C"/>
</dbReference>
<evidence type="ECO:0000313" key="9">
    <source>
        <dbReference type="RefSeq" id="XP_046597799.1"/>
    </source>
</evidence>
<name>A0A6J0C268_NEOLC</name>
<dbReference type="SUPFAM" id="SSF52058">
    <property type="entry name" value="L domain-like"/>
    <property type="match status" value="1"/>
</dbReference>
<keyword evidence="2 5" id="KW-0732">Signal</keyword>
<evidence type="ECO:0000313" key="7">
    <source>
        <dbReference type="Proteomes" id="UP000829291"/>
    </source>
</evidence>
<feature type="chain" id="PRO_5045019095" evidence="5">
    <location>
        <begin position="27"/>
        <end position="740"/>
    </location>
</feature>
<feature type="domain" description="LRRCT" evidence="6">
    <location>
        <begin position="383"/>
        <end position="436"/>
    </location>
</feature>
<dbReference type="AlphaFoldDB" id="A0A6J0C268"/>
<dbReference type="PRINTS" id="PR00019">
    <property type="entry name" value="LEURICHRPT"/>
</dbReference>
<dbReference type="InParanoid" id="A0A6J0C268"/>
<evidence type="ECO:0000256" key="3">
    <source>
        <dbReference type="ARBA" id="ARBA00022737"/>
    </source>
</evidence>
<keyword evidence="7" id="KW-1185">Reference proteome</keyword>
<gene>
    <name evidence="8 9" type="primary">LOC107224891</name>
</gene>
<dbReference type="GO" id="GO:0071944">
    <property type="term" value="C:cell periphery"/>
    <property type="evidence" value="ECO:0007669"/>
    <property type="project" value="UniProtKB-ARBA"/>
</dbReference>
<dbReference type="Pfam" id="PF00560">
    <property type="entry name" value="LRR_1"/>
    <property type="match status" value="1"/>
</dbReference>
<dbReference type="PANTHER" id="PTHR24366:SF96">
    <property type="entry name" value="LEUCINE RICH REPEAT CONTAINING 53"/>
    <property type="match status" value="1"/>
</dbReference>
<dbReference type="PROSITE" id="PS51450">
    <property type="entry name" value="LRR"/>
    <property type="match status" value="5"/>
</dbReference>
<evidence type="ECO:0000259" key="6">
    <source>
        <dbReference type="SMART" id="SM00082"/>
    </source>
</evidence>
<evidence type="ECO:0000256" key="5">
    <source>
        <dbReference type="SAM" id="SignalP"/>
    </source>
</evidence>
<keyword evidence="1" id="KW-0433">Leucine-rich repeat</keyword>
<dbReference type="PANTHER" id="PTHR24366">
    <property type="entry name" value="IG(IMMUNOGLOBULIN) AND LRR(LEUCINE RICH REPEAT) DOMAINS"/>
    <property type="match status" value="1"/>
</dbReference>
<keyword evidence="4" id="KW-0812">Transmembrane</keyword>
<feature type="transmembrane region" description="Helical" evidence="4">
    <location>
        <begin position="680"/>
        <end position="699"/>
    </location>
</feature>
<dbReference type="OrthoDB" id="2151624at2759"/>
<proteinExistence type="predicted"/>
<dbReference type="RefSeq" id="XP_046597799.1">
    <property type="nucleotide sequence ID" value="XM_046741843.1"/>
</dbReference>
<evidence type="ECO:0000256" key="1">
    <source>
        <dbReference type="ARBA" id="ARBA00022614"/>
    </source>
</evidence>
<dbReference type="FunCoup" id="A0A6J0C268">
    <property type="interactions" value="7"/>
</dbReference>
<dbReference type="KEGG" id="nlo:107224891"/>
<protein>
    <submittedName>
        <fullName evidence="8 9">Slit homolog 3 protein</fullName>
    </submittedName>
</protein>
<dbReference type="Proteomes" id="UP000829291">
    <property type="component" value="Chromosome 1"/>
</dbReference>
<dbReference type="Gene3D" id="3.80.10.10">
    <property type="entry name" value="Ribonuclease Inhibitor"/>
    <property type="match status" value="2"/>
</dbReference>
<dbReference type="SMART" id="SM00369">
    <property type="entry name" value="LRR_TYP"/>
    <property type="match status" value="9"/>
</dbReference>
<dbReference type="InterPro" id="IPR032675">
    <property type="entry name" value="LRR_dom_sf"/>
</dbReference>
<dbReference type="RefSeq" id="XP_015520615.2">
    <property type="nucleotide sequence ID" value="XM_015665129.2"/>
</dbReference>
<evidence type="ECO:0000256" key="2">
    <source>
        <dbReference type="ARBA" id="ARBA00022729"/>
    </source>
</evidence>
<organism evidence="7 8">
    <name type="scientific">Neodiprion lecontei</name>
    <name type="common">Redheaded pine sawfly</name>
    <dbReference type="NCBI Taxonomy" id="441921"/>
    <lineage>
        <taxon>Eukaryota</taxon>
        <taxon>Metazoa</taxon>
        <taxon>Ecdysozoa</taxon>
        <taxon>Arthropoda</taxon>
        <taxon>Hexapoda</taxon>
        <taxon>Insecta</taxon>
        <taxon>Pterygota</taxon>
        <taxon>Neoptera</taxon>
        <taxon>Endopterygota</taxon>
        <taxon>Hymenoptera</taxon>
        <taxon>Tenthredinoidea</taxon>
        <taxon>Diprionidae</taxon>
        <taxon>Diprioninae</taxon>
        <taxon>Neodiprion</taxon>
    </lineage>
</organism>
<sequence>MPALMPGNRVLVQVLICVLLTASRIASEDSRSSGVIIENEWKCPNITKHPSVECSCDFPHTLRCTGDKNALQVIGKRLRLFPAGTISLLDITVSEISILPARFLDGVPLHGLVVSTGELRRVNENAFVALARSIQALGLPNNLFETVPSLALRPLIGLERLDLSHNKLTTLEADSFAGLTNLTYLDLNDNLLSQLSPQAFPSFGSLRSLRMRGNQLSVSALSALRGLQNLEELDLSGNRLIGLATPNLLPRMPTLRFLTLSGNQLDTVLRGALQGLPNLTCLSLSNNHIDVLQDHAFRNLSTLTKLELANNRIVAVSSASLAHLEKLTSLDLTHNFLRSLTADLILPLKNLQELHLDDNDISMVASDVLTPNLRLKRLSLADNPLNCDCTLLDFASWLTNSTSLTEEDRASAVCATPPALENGILAQVSPGSLLCGEPIPPFATLAPSLPLIPDTQITLESVYYQESRTINLVWKVEPCSKPYTCDRVIVNEWTGDSEVHLATRPLHCESADMLDPCTLPVTIPASLNLELGHRYRYCVAVIQSGDHVVPVPGCSDILTLERNTALKTPAAAGPRIAGMKTNASDDGFLYVDVNLVGGGPRDPADCDLSLVVFSEESIVRERKLNCTRGYATIADLAQGPYRVCATVVQGTDHTEMQLAPRTRCVDVTVRGVRESARLEIVLFAVIVVACALLVAALWAGRSLLHRTRPTRIQGQCFLPAEEFEITHRARYVKLLTTTKV</sequence>
<dbReference type="GeneID" id="107224891"/>
<dbReference type="InterPro" id="IPR003591">
    <property type="entry name" value="Leu-rich_rpt_typical-subtyp"/>
</dbReference>
<evidence type="ECO:0000313" key="8">
    <source>
        <dbReference type="RefSeq" id="XP_015520615.2"/>
    </source>
</evidence>
<dbReference type="SMART" id="SM00365">
    <property type="entry name" value="LRR_SD22"/>
    <property type="match status" value="6"/>
</dbReference>